<keyword evidence="5" id="KW-1185">Reference proteome</keyword>
<dbReference type="SMART" id="SM00450">
    <property type="entry name" value="RHOD"/>
    <property type="match status" value="2"/>
</dbReference>
<organism evidence="4 5">
    <name type="scientific">Vibrio algarum</name>
    <dbReference type="NCBI Taxonomy" id="3020714"/>
    <lineage>
        <taxon>Bacteria</taxon>
        <taxon>Pseudomonadati</taxon>
        <taxon>Pseudomonadota</taxon>
        <taxon>Gammaproteobacteria</taxon>
        <taxon>Vibrionales</taxon>
        <taxon>Vibrionaceae</taxon>
        <taxon>Vibrio</taxon>
    </lineage>
</organism>
<dbReference type="PROSITE" id="PS50206">
    <property type="entry name" value="RHODANESE_3"/>
    <property type="match status" value="2"/>
</dbReference>
<dbReference type="SUPFAM" id="SSF52821">
    <property type="entry name" value="Rhodanese/Cell cycle control phosphatase"/>
    <property type="match status" value="2"/>
</dbReference>
<comment type="caution">
    <text evidence="4">The sequence shown here is derived from an EMBL/GenBank/DDBJ whole genome shotgun (WGS) entry which is preliminary data.</text>
</comment>
<feature type="domain" description="Rhodanese" evidence="3">
    <location>
        <begin position="170"/>
        <end position="282"/>
    </location>
</feature>
<dbReference type="Pfam" id="PF00581">
    <property type="entry name" value="Rhodanese"/>
    <property type="match status" value="2"/>
</dbReference>
<gene>
    <name evidence="4" type="primary">sseA</name>
    <name evidence="4" type="ORF">PGX00_07450</name>
</gene>
<dbReference type="RefSeq" id="WP_272134139.1">
    <property type="nucleotide sequence ID" value="NZ_JAQLOI010000001.1"/>
</dbReference>
<dbReference type="EMBL" id="JAQLOI010000001">
    <property type="protein sequence ID" value="MDB1123504.1"/>
    <property type="molecule type" value="Genomic_DNA"/>
</dbReference>
<dbReference type="InterPro" id="IPR045078">
    <property type="entry name" value="TST/MPST-like"/>
</dbReference>
<sequence>MKSLEMPTSVVDVDWLQRNFNQPDLLVLDASWFMPGIERNGQSEWQLERIPGAVYFDFDTLICDMESDLPHMMPTADYFSKQVGLLGIANDRKIVVYDSHGLFSAPRVWWMFKAMGHKDVAVLNGGLPAWKAANAPIENSEPLPLPVCHYQAKECPEWLIDIDTLHTKTHLPEVAIIDARPAERFHGQQAEPRENVRSGHIPSSKNLPFPSLIENGHLKPVEDLKRMFAEICDDSQSLIFSCGSGVTACVLALAANHCAKDNLSVYDGSWTEWGSRHDFPIE</sequence>
<keyword evidence="2" id="KW-0677">Repeat</keyword>
<evidence type="ECO:0000256" key="1">
    <source>
        <dbReference type="ARBA" id="ARBA00022679"/>
    </source>
</evidence>
<evidence type="ECO:0000313" key="4">
    <source>
        <dbReference type="EMBL" id="MDB1123504.1"/>
    </source>
</evidence>
<dbReference type="Proteomes" id="UP001210678">
    <property type="component" value="Unassembled WGS sequence"/>
</dbReference>
<evidence type="ECO:0000256" key="2">
    <source>
        <dbReference type="ARBA" id="ARBA00022737"/>
    </source>
</evidence>
<dbReference type="Gene3D" id="3.40.250.10">
    <property type="entry name" value="Rhodanese-like domain"/>
    <property type="match status" value="2"/>
</dbReference>
<keyword evidence="1 4" id="KW-0808">Transferase</keyword>
<dbReference type="InterPro" id="IPR036873">
    <property type="entry name" value="Rhodanese-like_dom_sf"/>
</dbReference>
<dbReference type="EC" id="2.8.1.2" evidence="4"/>
<dbReference type="NCBIfam" id="NF008557">
    <property type="entry name" value="PRK11493.1"/>
    <property type="match status" value="1"/>
</dbReference>
<accession>A0ABT4YPM0</accession>
<evidence type="ECO:0000313" key="5">
    <source>
        <dbReference type="Proteomes" id="UP001210678"/>
    </source>
</evidence>
<dbReference type="CDD" id="cd01448">
    <property type="entry name" value="TST_Repeat_1"/>
    <property type="match status" value="1"/>
</dbReference>
<evidence type="ECO:0000259" key="3">
    <source>
        <dbReference type="PROSITE" id="PS50206"/>
    </source>
</evidence>
<dbReference type="GO" id="GO:0016784">
    <property type="term" value="F:3-mercaptopyruvate sulfurtransferase activity"/>
    <property type="evidence" value="ECO:0007669"/>
    <property type="project" value="UniProtKB-EC"/>
</dbReference>
<dbReference type="PANTHER" id="PTHR11364:SF27">
    <property type="entry name" value="SULFURTRANSFERASE"/>
    <property type="match status" value="1"/>
</dbReference>
<reference evidence="4 5" key="1">
    <citation type="submission" date="2023-01" db="EMBL/GenBank/DDBJ databases">
        <title>Vibrio sp. KJ40-1 sp.nov, isolated from marine algae.</title>
        <authorList>
            <person name="Butt M."/>
            <person name="Kim J.M.J."/>
            <person name="Jeon C.O.C."/>
        </authorList>
    </citation>
    <scope>NUCLEOTIDE SEQUENCE [LARGE SCALE GENOMIC DNA]</scope>
    <source>
        <strain evidence="4 5">KJ40-1</strain>
    </source>
</reference>
<proteinExistence type="predicted"/>
<dbReference type="InterPro" id="IPR001763">
    <property type="entry name" value="Rhodanese-like_dom"/>
</dbReference>
<protein>
    <submittedName>
        <fullName evidence="4">3-mercaptopyruvate sulfurtransferase</fullName>
        <ecNumber evidence="4">2.8.1.2</ecNumber>
    </submittedName>
</protein>
<dbReference type="PANTHER" id="PTHR11364">
    <property type="entry name" value="THIOSULFATE SULFERTANSFERASE"/>
    <property type="match status" value="1"/>
</dbReference>
<feature type="domain" description="Rhodanese" evidence="3">
    <location>
        <begin position="21"/>
        <end position="139"/>
    </location>
</feature>
<name>A0ABT4YPM0_9VIBR</name>
<dbReference type="CDD" id="cd01449">
    <property type="entry name" value="TST_Repeat_2"/>
    <property type="match status" value="1"/>
</dbReference>